<accession>A0A543J9H8</accession>
<dbReference type="RefSeq" id="WP_170231983.1">
    <property type="nucleotide sequence ID" value="NZ_VFPP01000001.1"/>
</dbReference>
<protein>
    <submittedName>
        <fullName evidence="2">Uncharacterized protein</fullName>
    </submittedName>
</protein>
<evidence type="ECO:0000256" key="1">
    <source>
        <dbReference type="SAM" id="MobiDB-lite"/>
    </source>
</evidence>
<dbReference type="EMBL" id="VFPP01000001">
    <property type="protein sequence ID" value="TQM79476.1"/>
    <property type="molecule type" value="Genomic_DNA"/>
</dbReference>
<feature type="region of interest" description="Disordered" evidence="1">
    <location>
        <begin position="18"/>
        <end position="50"/>
    </location>
</feature>
<comment type="caution">
    <text evidence="2">The sequence shown here is derived from an EMBL/GenBank/DDBJ whole genome shotgun (WGS) entry which is preliminary data.</text>
</comment>
<gene>
    <name evidence="2" type="ORF">FHX81_1784</name>
</gene>
<name>A0A543J9H8_9PSEU</name>
<reference evidence="2 3" key="1">
    <citation type="submission" date="2019-06" db="EMBL/GenBank/DDBJ databases">
        <title>Sequencing the genomes of 1000 actinobacteria strains.</title>
        <authorList>
            <person name="Klenk H.-P."/>
        </authorList>
    </citation>
    <scope>NUCLEOTIDE SEQUENCE [LARGE SCALE GENOMIC DNA]</scope>
    <source>
        <strain evidence="2 3">DSM 45456</strain>
    </source>
</reference>
<sequence length="50" mass="5138">MSSTPIYDELAATYLADLRPEPARPGAPDEPGGPVVPAAATPGPAHRQEV</sequence>
<keyword evidence="3" id="KW-1185">Reference proteome</keyword>
<evidence type="ECO:0000313" key="2">
    <source>
        <dbReference type="EMBL" id="TQM79476.1"/>
    </source>
</evidence>
<feature type="compositionally biased region" description="Low complexity" evidence="1">
    <location>
        <begin position="29"/>
        <end position="50"/>
    </location>
</feature>
<organism evidence="2 3">
    <name type="scientific">Saccharothrix saharensis</name>
    <dbReference type="NCBI Taxonomy" id="571190"/>
    <lineage>
        <taxon>Bacteria</taxon>
        <taxon>Bacillati</taxon>
        <taxon>Actinomycetota</taxon>
        <taxon>Actinomycetes</taxon>
        <taxon>Pseudonocardiales</taxon>
        <taxon>Pseudonocardiaceae</taxon>
        <taxon>Saccharothrix</taxon>
    </lineage>
</organism>
<dbReference type="AlphaFoldDB" id="A0A543J9H8"/>
<dbReference type="Proteomes" id="UP000316628">
    <property type="component" value="Unassembled WGS sequence"/>
</dbReference>
<proteinExistence type="predicted"/>
<evidence type="ECO:0000313" key="3">
    <source>
        <dbReference type="Proteomes" id="UP000316628"/>
    </source>
</evidence>